<evidence type="ECO:0000256" key="1">
    <source>
        <dbReference type="ARBA" id="ARBA00009580"/>
    </source>
</evidence>
<dbReference type="InterPro" id="IPR003595">
    <property type="entry name" value="Tyr_Pase_cat"/>
</dbReference>
<dbReference type="FunFam" id="3.90.190.10:FF:000102">
    <property type="entry name" value="Receptor-type tyrosine-protein phosphatase"/>
    <property type="match status" value="2"/>
</dbReference>
<keyword evidence="7" id="KW-0812">Transmembrane</keyword>
<evidence type="ECO:0000256" key="4">
    <source>
        <dbReference type="ARBA" id="ARBA00022912"/>
    </source>
</evidence>
<dbReference type="AlphaFoldDB" id="A0A9Q1HCE6"/>
<protein>
    <recommendedName>
        <fullName evidence="2">protein-tyrosine-phosphatase</fullName>
        <ecNumber evidence="2">3.1.3.48</ecNumber>
    </recommendedName>
</protein>
<comment type="caution">
    <text evidence="10">The sequence shown here is derived from an EMBL/GenBank/DDBJ whole genome shotgun (WGS) entry which is preliminary data.</text>
</comment>
<feature type="compositionally biased region" description="Basic and acidic residues" evidence="6">
    <location>
        <begin position="721"/>
        <end position="733"/>
    </location>
</feature>
<dbReference type="GO" id="GO:0004725">
    <property type="term" value="F:protein tyrosine phosphatase activity"/>
    <property type="evidence" value="ECO:0007669"/>
    <property type="project" value="UniProtKB-EC"/>
</dbReference>
<evidence type="ECO:0000256" key="6">
    <source>
        <dbReference type="SAM" id="MobiDB-lite"/>
    </source>
</evidence>
<dbReference type="PROSITE" id="PS00383">
    <property type="entry name" value="TYR_PHOSPHATASE_1"/>
    <property type="match status" value="2"/>
</dbReference>
<dbReference type="SUPFAM" id="SSF52799">
    <property type="entry name" value="(Phosphotyrosine protein) phosphatases II"/>
    <property type="match status" value="2"/>
</dbReference>
<feature type="transmembrane region" description="Helical" evidence="7">
    <location>
        <begin position="23"/>
        <end position="47"/>
    </location>
</feature>
<evidence type="ECO:0000259" key="9">
    <source>
        <dbReference type="PROSITE" id="PS50056"/>
    </source>
</evidence>
<feature type="compositionally biased region" description="Polar residues" evidence="6">
    <location>
        <begin position="701"/>
        <end position="714"/>
    </location>
</feature>
<dbReference type="Proteomes" id="UP001152320">
    <property type="component" value="Chromosome 6"/>
</dbReference>
<dbReference type="EMBL" id="JAIZAY010000006">
    <property type="protein sequence ID" value="KAJ8040273.1"/>
    <property type="molecule type" value="Genomic_DNA"/>
</dbReference>
<gene>
    <name evidence="10" type="ORF">HOLleu_14511</name>
</gene>
<dbReference type="PANTHER" id="PTHR19134">
    <property type="entry name" value="RECEPTOR-TYPE TYROSINE-PROTEIN PHOSPHATASE"/>
    <property type="match status" value="1"/>
</dbReference>
<feature type="domain" description="Tyrosine specific protein phosphatases" evidence="9">
    <location>
        <begin position="610"/>
        <end position="684"/>
    </location>
</feature>
<dbReference type="InterPro" id="IPR000387">
    <property type="entry name" value="Tyr_Pase_dom"/>
</dbReference>
<evidence type="ECO:0000313" key="11">
    <source>
        <dbReference type="Proteomes" id="UP001152320"/>
    </source>
</evidence>
<feature type="region of interest" description="Disordered" evidence="6">
    <location>
        <begin position="701"/>
        <end position="753"/>
    </location>
</feature>
<name>A0A9Q1HCE6_HOLLE</name>
<feature type="domain" description="Tyrosine specific protein phosphatases" evidence="9">
    <location>
        <begin position="303"/>
        <end position="377"/>
    </location>
</feature>
<evidence type="ECO:0000256" key="7">
    <source>
        <dbReference type="SAM" id="Phobius"/>
    </source>
</evidence>
<dbReference type="OrthoDB" id="10253954at2759"/>
<dbReference type="SMART" id="SM00404">
    <property type="entry name" value="PTPc_motif"/>
    <property type="match status" value="2"/>
</dbReference>
<feature type="domain" description="Tyrosine-protein phosphatase" evidence="8">
    <location>
        <begin position="418"/>
        <end position="693"/>
    </location>
</feature>
<reference evidence="10" key="1">
    <citation type="submission" date="2021-10" db="EMBL/GenBank/DDBJ databases">
        <title>Tropical sea cucumber genome reveals ecological adaptation and Cuvierian tubules defense mechanism.</title>
        <authorList>
            <person name="Chen T."/>
        </authorList>
    </citation>
    <scope>NUCLEOTIDE SEQUENCE</scope>
    <source>
        <strain evidence="10">Nanhai2018</strain>
        <tissue evidence="10">Muscle</tissue>
    </source>
</reference>
<evidence type="ECO:0000259" key="8">
    <source>
        <dbReference type="PROSITE" id="PS50055"/>
    </source>
</evidence>
<organism evidence="10 11">
    <name type="scientific">Holothuria leucospilota</name>
    <name type="common">Black long sea cucumber</name>
    <name type="synonym">Mertensiothuria leucospilota</name>
    <dbReference type="NCBI Taxonomy" id="206669"/>
    <lineage>
        <taxon>Eukaryota</taxon>
        <taxon>Metazoa</taxon>
        <taxon>Echinodermata</taxon>
        <taxon>Eleutherozoa</taxon>
        <taxon>Echinozoa</taxon>
        <taxon>Holothuroidea</taxon>
        <taxon>Aspidochirotacea</taxon>
        <taxon>Aspidochirotida</taxon>
        <taxon>Holothuriidae</taxon>
        <taxon>Holothuria</taxon>
    </lineage>
</organism>
<dbReference type="Gene3D" id="3.90.190.10">
    <property type="entry name" value="Protein tyrosine phosphatase superfamily"/>
    <property type="match status" value="2"/>
</dbReference>
<proteinExistence type="inferred from homology"/>
<keyword evidence="10" id="KW-0675">Receptor</keyword>
<keyword evidence="4" id="KW-0904">Protein phosphatase</keyword>
<evidence type="ECO:0000256" key="2">
    <source>
        <dbReference type="ARBA" id="ARBA00013064"/>
    </source>
</evidence>
<evidence type="ECO:0000256" key="3">
    <source>
        <dbReference type="ARBA" id="ARBA00022801"/>
    </source>
</evidence>
<dbReference type="InterPro" id="IPR050348">
    <property type="entry name" value="Protein-Tyr_Phosphatase"/>
</dbReference>
<evidence type="ECO:0000256" key="5">
    <source>
        <dbReference type="ARBA" id="ARBA00051722"/>
    </source>
</evidence>
<keyword evidence="11" id="KW-1185">Reference proteome</keyword>
<keyword evidence="7" id="KW-1133">Transmembrane helix</keyword>
<comment type="similarity">
    <text evidence="1">Belongs to the protein-tyrosine phosphatase family.</text>
</comment>
<dbReference type="CDD" id="cd00047">
    <property type="entry name" value="PTPc"/>
    <property type="match status" value="1"/>
</dbReference>
<dbReference type="Pfam" id="PF00102">
    <property type="entry name" value="Y_phosphatase"/>
    <property type="match status" value="2"/>
</dbReference>
<dbReference type="InterPro" id="IPR016130">
    <property type="entry name" value="Tyr_Pase_AS"/>
</dbReference>
<sequence>MNSSATSPSSGPDNPSNPSGEGLLIVLVIVIVLLAVIAVLLFVVLMYKRNRLRKRKFKPRDAERDGHVNATFDNGDAQVISIHPVPNVAEESPKIPSPVQSPVSKIPQMDPIPLTSLINYVGENKLNGALVDQWSSLPQDLTQPATVALKNENKPKNRYRNIIAYDEHRVVLELIEGDNFSDYVNASYIKGFQNEKAYIASQGPTTNSIVDFWRMIWQEDIHKISMVANVIEEGRMKCLHYWPTLGDEPIEEGDFIISTISETEKDSYTLRKLQLENKEVGTRELYMFHFTEWPDRDVPADASTLIRYIRDIHALKTEGPDTILVHCSAGAGRTGVFMAIDTQLQRATLKGDVDVFNYALEMRKARPWMVQMPIQYIFIHEAILEAIMCKDTLIHKSELSSLIDRFLESQFETGKSLIEQQFETLNSVSVKVTDYFYKMQAGMKDGNIAKNRYPSVIPIDRFRPKLLIGDDENDLKDYICATFLNRYSKVNGLMVTQMPLPSTITDFWQLIHDYKITALVMLNENSVVDETIGQYWPSDSSDTLVTGKFSVSEIVTETTDHYVIRDLSLKVMREDDDAESEQEEPLTVRQFQLTNWSASSRNPSSISGFLDFILMIKSWMEEDPREAHLPLVHCLNGIGRSGVFCSVFNTLEQLEKQDSVNIFNIIKALRRKQPLLVKTQDEYELIYRLVNLFVVRSETEQVSHSSGNKGTTVTPAYENVTIEKDEEGKKSDEEGGGDATNSHESDGEEDTGL</sequence>
<dbReference type="PROSITE" id="PS50056">
    <property type="entry name" value="TYR_PHOSPHATASE_2"/>
    <property type="match status" value="2"/>
</dbReference>
<dbReference type="InterPro" id="IPR000242">
    <property type="entry name" value="PTP_cat"/>
</dbReference>
<dbReference type="InterPro" id="IPR029021">
    <property type="entry name" value="Prot-tyrosine_phosphatase-like"/>
</dbReference>
<dbReference type="SMART" id="SM00194">
    <property type="entry name" value="PTPc"/>
    <property type="match status" value="2"/>
</dbReference>
<comment type="catalytic activity">
    <reaction evidence="5">
        <text>O-phospho-L-tyrosyl-[protein] + H2O = L-tyrosyl-[protein] + phosphate</text>
        <dbReference type="Rhea" id="RHEA:10684"/>
        <dbReference type="Rhea" id="RHEA-COMP:10136"/>
        <dbReference type="Rhea" id="RHEA-COMP:20101"/>
        <dbReference type="ChEBI" id="CHEBI:15377"/>
        <dbReference type="ChEBI" id="CHEBI:43474"/>
        <dbReference type="ChEBI" id="CHEBI:46858"/>
        <dbReference type="ChEBI" id="CHEBI:61978"/>
        <dbReference type="EC" id="3.1.3.48"/>
    </reaction>
</comment>
<dbReference type="PANTHER" id="PTHR19134:SF562">
    <property type="entry name" value="PROTEIN-TYROSINE-PHOSPHATASE"/>
    <property type="match status" value="1"/>
</dbReference>
<dbReference type="PROSITE" id="PS50055">
    <property type="entry name" value="TYR_PHOSPHATASE_PTP"/>
    <property type="match status" value="2"/>
</dbReference>
<dbReference type="EC" id="3.1.3.48" evidence="2"/>
<keyword evidence="3" id="KW-0378">Hydrolase</keyword>
<keyword evidence="7" id="KW-0472">Membrane</keyword>
<dbReference type="PRINTS" id="PR00700">
    <property type="entry name" value="PRTYPHPHTASE"/>
</dbReference>
<feature type="domain" description="Tyrosine-protein phosphatase" evidence="8">
    <location>
        <begin position="130"/>
        <end position="386"/>
    </location>
</feature>
<evidence type="ECO:0000313" key="10">
    <source>
        <dbReference type="EMBL" id="KAJ8040273.1"/>
    </source>
</evidence>
<accession>A0A9Q1HCE6</accession>